<accession>A0A8S3FQG4</accession>
<comment type="caution">
    <text evidence="2">The sequence shown here is derived from an EMBL/GenBank/DDBJ whole genome shotgun (WGS) entry which is preliminary data.</text>
</comment>
<feature type="non-terminal residue" evidence="2">
    <location>
        <position position="174"/>
    </location>
</feature>
<dbReference type="InterPro" id="IPR011993">
    <property type="entry name" value="PH-like_dom_sf"/>
</dbReference>
<dbReference type="AlphaFoldDB" id="A0A8S3FQG4"/>
<organism evidence="2 3">
    <name type="scientific">Rotaria magnacalcarata</name>
    <dbReference type="NCBI Taxonomy" id="392030"/>
    <lineage>
        <taxon>Eukaryota</taxon>
        <taxon>Metazoa</taxon>
        <taxon>Spiralia</taxon>
        <taxon>Gnathifera</taxon>
        <taxon>Rotifera</taxon>
        <taxon>Eurotatoria</taxon>
        <taxon>Bdelloidea</taxon>
        <taxon>Philodinida</taxon>
        <taxon>Philodinidae</taxon>
        <taxon>Rotaria</taxon>
    </lineage>
</organism>
<dbReference type="Proteomes" id="UP000681967">
    <property type="component" value="Unassembled WGS sequence"/>
</dbReference>
<dbReference type="InterPro" id="IPR004182">
    <property type="entry name" value="GRAM"/>
</dbReference>
<evidence type="ECO:0000259" key="1">
    <source>
        <dbReference type="SMART" id="SM00568"/>
    </source>
</evidence>
<protein>
    <recommendedName>
        <fullName evidence="1">GRAM domain-containing protein</fullName>
    </recommendedName>
</protein>
<evidence type="ECO:0000313" key="2">
    <source>
        <dbReference type="EMBL" id="CAF5132546.1"/>
    </source>
</evidence>
<evidence type="ECO:0000313" key="3">
    <source>
        <dbReference type="Proteomes" id="UP000681967"/>
    </source>
</evidence>
<gene>
    <name evidence="2" type="ORF">BYL167_LOCUS68760</name>
</gene>
<dbReference type="Gene3D" id="2.30.29.30">
    <property type="entry name" value="Pleckstrin-homology domain (PH domain)/Phosphotyrosine-binding domain (PTB)"/>
    <property type="match status" value="1"/>
</dbReference>
<dbReference type="Pfam" id="PF02893">
    <property type="entry name" value="GRAM"/>
    <property type="match status" value="1"/>
</dbReference>
<dbReference type="EMBL" id="CAJOBH010248597">
    <property type="protein sequence ID" value="CAF5132546.1"/>
    <property type="molecule type" value="Genomic_DNA"/>
</dbReference>
<sequence>KTAPKVISQLKRDLDAKTRSEHYRSRFRLPLNERLDGEVPCHLWAPYSRSNVSGKFYISTNFVCFASKVYHQVNLILPFRDIMVVEKQPETSNIPDIESQSALIIITKERAGTFTFSNFNDREFVLNKLSTLLSQYSEITDLKTDTPTITLSNPLYLQFNCHDTEELQKLKETS</sequence>
<name>A0A8S3FQG4_9BILA</name>
<dbReference type="SMART" id="SM00568">
    <property type="entry name" value="GRAM"/>
    <property type="match status" value="1"/>
</dbReference>
<proteinExistence type="predicted"/>
<feature type="non-terminal residue" evidence="2">
    <location>
        <position position="1"/>
    </location>
</feature>
<feature type="domain" description="GRAM" evidence="1">
    <location>
        <begin position="21"/>
        <end position="89"/>
    </location>
</feature>
<reference evidence="2" key="1">
    <citation type="submission" date="2021-02" db="EMBL/GenBank/DDBJ databases">
        <authorList>
            <person name="Nowell W R."/>
        </authorList>
    </citation>
    <scope>NUCLEOTIDE SEQUENCE</scope>
</reference>